<reference evidence="2 3" key="1">
    <citation type="submission" date="2021-08" db="EMBL/GenBank/DDBJ databases">
        <title>Genomic Architecture of Streptomyces flavotricini NGL1 and Streptomyces erythrochromogenes HMS4 With Differential Plant Beneficial attributes and laccase production capabilities.</title>
        <authorList>
            <person name="Salwan R."/>
            <person name="Kaur R."/>
            <person name="Sharma V."/>
        </authorList>
    </citation>
    <scope>NUCLEOTIDE SEQUENCE [LARGE SCALE GENOMIC DNA]</scope>
    <source>
        <strain evidence="2 3">NGL1</strain>
    </source>
</reference>
<evidence type="ECO:0000313" key="3">
    <source>
        <dbReference type="Proteomes" id="UP001520654"/>
    </source>
</evidence>
<name>A0ABS8EE57_9ACTN</name>
<feature type="compositionally biased region" description="Basic and acidic residues" evidence="1">
    <location>
        <begin position="1"/>
        <end position="11"/>
    </location>
</feature>
<dbReference type="RefSeq" id="WP_229341972.1">
    <property type="nucleotide sequence ID" value="NZ_JAINUL010000001.1"/>
</dbReference>
<accession>A0ABS8EE57</accession>
<organism evidence="2 3">
    <name type="scientific">Streptomyces flavotricini</name>
    <dbReference type="NCBI Taxonomy" id="66888"/>
    <lineage>
        <taxon>Bacteria</taxon>
        <taxon>Bacillati</taxon>
        <taxon>Actinomycetota</taxon>
        <taxon>Actinomycetes</taxon>
        <taxon>Kitasatosporales</taxon>
        <taxon>Streptomycetaceae</taxon>
        <taxon>Streptomyces</taxon>
    </lineage>
</organism>
<evidence type="ECO:0000256" key="1">
    <source>
        <dbReference type="SAM" id="MobiDB-lite"/>
    </source>
</evidence>
<dbReference type="EMBL" id="JAINUL010000001">
    <property type="protein sequence ID" value="MCC0099333.1"/>
    <property type="molecule type" value="Genomic_DNA"/>
</dbReference>
<feature type="region of interest" description="Disordered" evidence="1">
    <location>
        <begin position="1"/>
        <end position="46"/>
    </location>
</feature>
<keyword evidence="3" id="KW-1185">Reference proteome</keyword>
<evidence type="ECO:0000313" key="2">
    <source>
        <dbReference type="EMBL" id="MCC0099333.1"/>
    </source>
</evidence>
<sequence>MSPARAREPAHAARPGRMIQHSGKGRGGGVNPPATATTAHHERQYP</sequence>
<protein>
    <submittedName>
        <fullName evidence="2">Uncharacterized protein</fullName>
    </submittedName>
</protein>
<dbReference type="Proteomes" id="UP001520654">
    <property type="component" value="Unassembled WGS sequence"/>
</dbReference>
<comment type="caution">
    <text evidence="2">The sequence shown here is derived from an EMBL/GenBank/DDBJ whole genome shotgun (WGS) entry which is preliminary data.</text>
</comment>
<proteinExistence type="predicted"/>
<gene>
    <name evidence="2" type="ORF">K7B10_32090</name>
</gene>